<dbReference type="InterPro" id="IPR007165">
    <property type="entry name" value="Phage_holin_4_2"/>
</dbReference>
<gene>
    <name evidence="2" type="ORF">CATYP_00290</name>
</gene>
<keyword evidence="3" id="KW-1185">Reference proteome</keyword>
<sequence length="140" mass="14528">MTGMRMLWNFFVHAAATAFGLLVVTAFVPGVTLTAEASPAIGDGSHDRLWAFLGAGAIVAALNMFIKPIFKLIGLPLTIVTLGLFCWVINAVILLIAAGIAQAFGLGLSISGFWAALFGAIVLGVVNAVVSPITSSLERN</sequence>
<accession>A0ABM5QKU5</accession>
<feature type="transmembrane region" description="Helical" evidence="1">
    <location>
        <begin position="7"/>
        <end position="28"/>
    </location>
</feature>
<evidence type="ECO:0000313" key="2">
    <source>
        <dbReference type="EMBL" id="AIG63403.1"/>
    </source>
</evidence>
<reference evidence="2 3" key="1">
    <citation type="submission" date="2014-07" db="EMBL/GenBank/DDBJ databases">
        <title>Complete genome sequence of Corynebacterium atypicum DSM 44849: identifiction of the mycolic acid biosynthesis genes.</title>
        <authorList>
            <person name="Tippelt A."/>
            <person name="Mollmann S."/>
            <person name="Albersmeier A."/>
            <person name="Jaenicke S."/>
            <person name="Ruckert C."/>
            <person name="Tauch A."/>
        </authorList>
    </citation>
    <scope>NUCLEOTIDE SEQUENCE [LARGE SCALE GENOMIC DNA]</scope>
    <source>
        <strain evidence="2 3">R2070</strain>
    </source>
</reference>
<dbReference type="Proteomes" id="UP000028504">
    <property type="component" value="Chromosome"/>
</dbReference>
<evidence type="ECO:0000313" key="3">
    <source>
        <dbReference type="Proteomes" id="UP000028504"/>
    </source>
</evidence>
<organism evidence="2 3">
    <name type="scientific">Corynebacterium atypicum</name>
    <dbReference type="NCBI Taxonomy" id="191610"/>
    <lineage>
        <taxon>Bacteria</taxon>
        <taxon>Bacillati</taxon>
        <taxon>Actinomycetota</taxon>
        <taxon>Actinomycetes</taxon>
        <taxon>Mycobacteriales</taxon>
        <taxon>Corynebacteriaceae</taxon>
        <taxon>Corynebacterium</taxon>
    </lineage>
</organism>
<feature type="transmembrane region" description="Helical" evidence="1">
    <location>
        <begin position="48"/>
        <end position="66"/>
    </location>
</feature>
<protein>
    <submittedName>
        <fullName evidence="2">Membrane protein</fullName>
    </submittedName>
</protein>
<keyword evidence="1" id="KW-0472">Membrane</keyword>
<feature type="transmembrane region" description="Helical" evidence="1">
    <location>
        <begin position="106"/>
        <end position="130"/>
    </location>
</feature>
<dbReference type="Pfam" id="PF04020">
    <property type="entry name" value="Phage_holin_4_2"/>
    <property type="match status" value="1"/>
</dbReference>
<evidence type="ECO:0000256" key="1">
    <source>
        <dbReference type="SAM" id="Phobius"/>
    </source>
</evidence>
<feature type="transmembrane region" description="Helical" evidence="1">
    <location>
        <begin position="73"/>
        <end position="100"/>
    </location>
</feature>
<keyword evidence="1" id="KW-1133">Transmembrane helix</keyword>
<keyword evidence="1" id="KW-0812">Transmembrane</keyword>
<dbReference type="PANTHER" id="PTHR37309:SF1">
    <property type="entry name" value="SLR0284 PROTEIN"/>
    <property type="match status" value="1"/>
</dbReference>
<dbReference type="PANTHER" id="PTHR37309">
    <property type="entry name" value="SLR0284 PROTEIN"/>
    <property type="match status" value="1"/>
</dbReference>
<name>A0ABM5QKU5_9CORY</name>
<dbReference type="EMBL" id="CP008944">
    <property type="protein sequence ID" value="AIG63403.1"/>
    <property type="molecule type" value="Genomic_DNA"/>
</dbReference>
<proteinExistence type="predicted"/>